<feature type="compositionally biased region" description="Low complexity" evidence="1">
    <location>
        <begin position="315"/>
        <end position="336"/>
    </location>
</feature>
<feature type="compositionally biased region" description="Polar residues" evidence="1">
    <location>
        <begin position="261"/>
        <end position="274"/>
    </location>
</feature>
<feature type="region of interest" description="Disordered" evidence="1">
    <location>
        <begin position="261"/>
        <end position="432"/>
    </location>
</feature>
<dbReference type="EMBL" id="HG992977">
    <property type="protein sequence ID" value="CAE6995609.1"/>
    <property type="molecule type" value="Genomic_DNA"/>
</dbReference>
<evidence type="ECO:0000313" key="3">
    <source>
        <dbReference type="Proteomes" id="UP000472372"/>
    </source>
</evidence>
<feature type="compositionally biased region" description="Polar residues" evidence="1">
    <location>
        <begin position="160"/>
        <end position="170"/>
    </location>
</feature>
<feature type="compositionally biased region" description="Polar residues" evidence="1">
    <location>
        <begin position="409"/>
        <end position="432"/>
    </location>
</feature>
<dbReference type="GO" id="GO:0007131">
    <property type="term" value="P:reciprocal meiotic recombination"/>
    <property type="evidence" value="ECO:0007669"/>
    <property type="project" value="InterPro"/>
</dbReference>
<organism evidence="2 3">
    <name type="scientific">Pyrenophora teres f. teres</name>
    <dbReference type="NCBI Taxonomy" id="97479"/>
    <lineage>
        <taxon>Eukaryota</taxon>
        <taxon>Fungi</taxon>
        <taxon>Dikarya</taxon>
        <taxon>Ascomycota</taxon>
        <taxon>Pezizomycotina</taxon>
        <taxon>Dothideomycetes</taxon>
        <taxon>Pleosporomycetidae</taxon>
        <taxon>Pleosporales</taxon>
        <taxon>Pleosporineae</taxon>
        <taxon>Pleosporaceae</taxon>
        <taxon>Pyrenophora</taxon>
    </lineage>
</organism>
<feature type="region of interest" description="Disordered" evidence="1">
    <location>
        <begin position="143"/>
        <end position="222"/>
    </location>
</feature>
<gene>
    <name evidence="2" type="ORF">PTTW11_00144</name>
</gene>
<accession>A0A6S6VU71</accession>
<protein>
    <submittedName>
        <fullName evidence="2">Uncharacterized protein</fullName>
    </submittedName>
</protein>
<dbReference type="InterPro" id="IPR004354">
    <property type="entry name" value="Meiotic_Rec114"/>
</dbReference>
<dbReference type="Proteomes" id="UP000472372">
    <property type="component" value="Chromosome 1"/>
</dbReference>
<evidence type="ECO:0000256" key="1">
    <source>
        <dbReference type="SAM" id="MobiDB-lite"/>
    </source>
</evidence>
<sequence>MLSLPLTSLSTAQDADPSLQRFDWHKDTQDLTFVIDTYGATGSLQLVKVVQGNQVRTHMWANIYIQHVIEMERLINQGNETTHLMRLQGLQMQAEQLPISAIVRCPLLAIRWQLPDKKIRRIQVRFKSDADFDTVCSHLNRHGLHMSGQKDVRTQPQPPVSSHSRSTPSLTAVAYPNLPASGPAPGGLTCPPSRLAEISSRPSTATNTSTSLGSQPHEVVNNRPFSVSTGYIREERCNSNSFSGLLDPPVYFARPDSATSDVLGRTSNHASFSSHMPMPTIEEAPEVSTERPETAMLFNRPDSAENLPPRRELPFPRLSEPRSSGSDSVSLSGRPSTGLMGPPPLPTHAGGRRPSSSRGASSKEIELPPLPRPTVVSKTAQAMQQPPRTPDQDQMAQRAKTSPRDELENQSPLSSSSPFHTPLSANRSCSTAISTPQPLGVLSNAAQNLRQAMSHSTPITPPTSGTGATGEKSDRDALAAYVRQSDEGRRAALNEFIFRNLENDDFLTLVEDMETAWARTAIGM</sequence>
<feature type="compositionally biased region" description="Polar residues" evidence="1">
    <location>
        <begin position="200"/>
        <end position="214"/>
    </location>
</feature>
<dbReference type="Pfam" id="PF03525">
    <property type="entry name" value="Meiotic_rec114"/>
    <property type="match status" value="1"/>
</dbReference>
<feature type="compositionally biased region" description="Polar residues" evidence="1">
    <location>
        <begin position="376"/>
        <end position="386"/>
    </location>
</feature>
<name>A0A6S6VU71_9PLEO</name>
<reference evidence="2" key="1">
    <citation type="submission" date="2021-02" db="EMBL/GenBank/DDBJ databases">
        <authorList>
            <person name="Syme A R."/>
            <person name="Syme A R."/>
            <person name="Moolhuijzen P."/>
        </authorList>
    </citation>
    <scope>NUCLEOTIDE SEQUENCE</scope>
    <source>
        <strain evidence="2">W1-1</strain>
    </source>
</reference>
<feature type="region of interest" description="Disordered" evidence="1">
    <location>
        <begin position="452"/>
        <end position="475"/>
    </location>
</feature>
<dbReference type="AlphaFoldDB" id="A0A6S6VU71"/>
<feature type="compositionally biased region" description="Low complexity" evidence="1">
    <location>
        <begin position="454"/>
        <end position="470"/>
    </location>
</feature>
<proteinExistence type="predicted"/>
<evidence type="ECO:0000313" key="2">
    <source>
        <dbReference type="EMBL" id="CAE6995609.1"/>
    </source>
</evidence>